<name>A0A109G2F7_BACMY</name>
<sequence>MKGVLQMIDCYQVFLITMTGISLFFYIQHSGGDTLFILKYKKKEGIILPFIIHYVHVNI</sequence>
<proteinExistence type="predicted"/>
<keyword evidence="1" id="KW-0472">Membrane</keyword>
<keyword evidence="1" id="KW-1133">Transmembrane helix</keyword>
<evidence type="ECO:0000313" key="2">
    <source>
        <dbReference type="EMBL" id="KWU59002.1"/>
    </source>
</evidence>
<organism evidence="2 3">
    <name type="scientific">Bacillus mycoides</name>
    <dbReference type="NCBI Taxonomy" id="1405"/>
    <lineage>
        <taxon>Bacteria</taxon>
        <taxon>Bacillati</taxon>
        <taxon>Bacillota</taxon>
        <taxon>Bacilli</taxon>
        <taxon>Bacillales</taxon>
        <taxon>Bacillaceae</taxon>
        <taxon>Bacillus</taxon>
        <taxon>Bacillus cereus group</taxon>
    </lineage>
</organism>
<keyword evidence="1" id="KW-0812">Transmembrane</keyword>
<gene>
    <name evidence="2" type="ORF">AWW70_19420</name>
</gene>
<accession>A0A109G2F7</accession>
<dbReference type="EMBL" id="LRPH01000070">
    <property type="protein sequence ID" value="KWU59002.1"/>
    <property type="molecule type" value="Genomic_DNA"/>
</dbReference>
<reference evidence="2 3" key="1">
    <citation type="submission" date="2016-01" db="EMBL/GenBank/DDBJ databases">
        <authorList>
            <person name="McClelland M."/>
            <person name="Jain A."/>
            <person name="Saraogi P."/>
            <person name="Mendelson R."/>
            <person name="Westerman R."/>
            <person name="SanMiguel P."/>
            <person name="Csonka L."/>
        </authorList>
    </citation>
    <scope>NUCLEOTIDE SEQUENCE [LARGE SCALE GENOMIC DNA]</scope>
    <source>
        <strain evidence="2 3">PE8-15</strain>
    </source>
</reference>
<dbReference type="Proteomes" id="UP000065797">
    <property type="component" value="Unassembled WGS sequence"/>
</dbReference>
<comment type="caution">
    <text evidence="2">The sequence shown here is derived from an EMBL/GenBank/DDBJ whole genome shotgun (WGS) entry which is preliminary data.</text>
</comment>
<feature type="transmembrane region" description="Helical" evidence="1">
    <location>
        <begin position="7"/>
        <end position="27"/>
    </location>
</feature>
<protein>
    <submittedName>
        <fullName evidence="2">Uncharacterized protein</fullName>
    </submittedName>
</protein>
<dbReference type="AlphaFoldDB" id="A0A109G2F7"/>
<evidence type="ECO:0000256" key="1">
    <source>
        <dbReference type="SAM" id="Phobius"/>
    </source>
</evidence>
<evidence type="ECO:0000313" key="3">
    <source>
        <dbReference type="Proteomes" id="UP000065797"/>
    </source>
</evidence>